<protein>
    <recommendedName>
        <fullName evidence="3">Glycosyltransferase</fullName>
    </recommendedName>
</protein>
<evidence type="ECO:0000313" key="2">
    <source>
        <dbReference type="Proteomes" id="UP000037178"/>
    </source>
</evidence>
<name>A0A0J9H2R9_9RHOB</name>
<gene>
    <name evidence="1" type="ORF">AIOL_000122</name>
</gene>
<accession>A0A0J9H2R9</accession>
<dbReference type="InterPro" id="IPR029044">
    <property type="entry name" value="Nucleotide-diphossugar_trans"/>
</dbReference>
<evidence type="ECO:0000313" key="1">
    <source>
        <dbReference type="EMBL" id="KMW59973.1"/>
    </source>
</evidence>
<dbReference type="PATRIC" id="fig|1675527.3.peg.153"/>
<comment type="caution">
    <text evidence="1">The sequence shown here is derived from an EMBL/GenBank/DDBJ whole genome shotgun (WGS) entry which is preliminary data.</text>
</comment>
<keyword evidence="2" id="KW-1185">Reference proteome</keyword>
<sequence>MLIISLSSIPPRFPYIKPTLDSLLAQDVTADRILLHIPRAYRRFPEWDGTLPDVPAGVEILRCEEDLGPATKVLPAARAFRGEDVDLLFCDDDRIYPSDWGRRLCEARSSQPEAALCLRGMMVAWKTGQGVARVLRPQAKPSQDWQKWLDKRAHPGAEAMLFRASGHVDMFEGCGGVLVRPEMFDDAASDIPDVAWPVDDVWLSGMLAAKGVPIWLEAGARSAAHAAAPLDDAARHDQNIAAIRHLQAHHGVWLP</sequence>
<dbReference type="RefSeq" id="WP_053101127.1">
    <property type="nucleotide sequence ID" value="NZ_LFTY01000001.1"/>
</dbReference>
<proteinExistence type="predicted"/>
<dbReference type="Proteomes" id="UP000037178">
    <property type="component" value="Unassembled WGS sequence"/>
</dbReference>
<dbReference type="STRING" id="1675527.AIOL_000122"/>
<reference evidence="1 2" key="1">
    <citation type="submission" date="2015-06" db="EMBL/GenBank/DDBJ databases">
        <title>Draft genome sequence of an Alphaproteobacteria species associated to the Mediterranean sponge Oscarella lobularis.</title>
        <authorList>
            <person name="Jourda C."/>
            <person name="Santini S."/>
            <person name="Claverie J.-M."/>
        </authorList>
    </citation>
    <scope>NUCLEOTIDE SEQUENCE [LARGE SCALE GENOMIC DNA]</scope>
    <source>
        <strain evidence="1">IGS</strain>
    </source>
</reference>
<dbReference type="OrthoDB" id="5465469at2"/>
<dbReference type="SUPFAM" id="SSF53448">
    <property type="entry name" value="Nucleotide-diphospho-sugar transferases"/>
    <property type="match status" value="1"/>
</dbReference>
<dbReference type="EMBL" id="LFTY01000001">
    <property type="protein sequence ID" value="KMW59973.1"/>
    <property type="molecule type" value="Genomic_DNA"/>
</dbReference>
<dbReference type="AlphaFoldDB" id="A0A0J9H2R9"/>
<dbReference type="CDD" id="cd00761">
    <property type="entry name" value="Glyco_tranf_GTA_type"/>
    <property type="match status" value="1"/>
</dbReference>
<organism evidence="1 2">
    <name type="scientific">Candidatus Rhodobacter oscarellae</name>
    <dbReference type="NCBI Taxonomy" id="1675527"/>
    <lineage>
        <taxon>Bacteria</taxon>
        <taxon>Pseudomonadati</taxon>
        <taxon>Pseudomonadota</taxon>
        <taxon>Alphaproteobacteria</taxon>
        <taxon>Rhodobacterales</taxon>
        <taxon>Rhodobacter group</taxon>
        <taxon>Rhodobacter</taxon>
    </lineage>
</organism>
<evidence type="ECO:0008006" key="3">
    <source>
        <dbReference type="Google" id="ProtNLM"/>
    </source>
</evidence>